<evidence type="ECO:0000313" key="2">
    <source>
        <dbReference type="Proteomes" id="UP000800082"/>
    </source>
</evidence>
<reference evidence="1" key="1">
    <citation type="journal article" date="2020" name="Stud. Mycol.">
        <title>101 Dothideomycetes genomes: a test case for predicting lifestyles and emergence of pathogens.</title>
        <authorList>
            <person name="Haridas S."/>
            <person name="Albert R."/>
            <person name="Binder M."/>
            <person name="Bloem J."/>
            <person name="Labutti K."/>
            <person name="Salamov A."/>
            <person name="Andreopoulos B."/>
            <person name="Baker S."/>
            <person name="Barry K."/>
            <person name="Bills G."/>
            <person name="Bluhm B."/>
            <person name="Cannon C."/>
            <person name="Castanera R."/>
            <person name="Culley D."/>
            <person name="Daum C."/>
            <person name="Ezra D."/>
            <person name="Gonzalez J."/>
            <person name="Henrissat B."/>
            <person name="Kuo A."/>
            <person name="Liang C."/>
            <person name="Lipzen A."/>
            <person name="Lutzoni F."/>
            <person name="Magnuson J."/>
            <person name="Mondo S."/>
            <person name="Nolan M."/>
            <person name="Ohm R."/>
            <person name="Pangilinan J."/>
            <person name="Park H.-J."/>
            <person name="Ramirez L."/>
            <person name="Alfaro M."/>
            <person name="Sun H."/>
            <person name="Tritt A."/>
            <person name="Yoshinaga Y."/>
            <person name="Zwiers L.-H."/>
            <person name="Turgeon B."/>
            <person name="Goodwin S."/>
            <person name="Spatafora J."/>
            <person name="Crous P."/>
            <person name="Grigoriev I."/>
        </authorList>
    </citation>
    <scope>NUCLEOTIDE SEQUENCE</scope>
    <source>
        <strain evidence="1">CBS 183.55</strain>
    </source>
</reference>
<dbReference type="OrthoDB" id="3701248at2759"/>
<protein>
    <submittedName>
        <fullName evidence="1">Uncharacterized protein</fullName>
    </submittedName>
</protein>
<sequence length="112" mass="13036">MSNSETSSVSTFSMLMPPTSLSSGFLVRDFGYQTTSARYHGDHTPENNPDHAIDYDTPEHYELAMENARRSHAIYMGQAPEKKEEVKREGWMRFIPRKDMLPLPKKVKWMPW</sequence>
<accession>A0A6A5RUR4</accession>
<keyword evidence="2" id="KW-1185">Reference proteome</keyword>
<organism evidence="1 2">
    <name type="scientific">Didymella exigua CBS 183.55</name>
    <dbReference type="NCBI Taxonomy" id="1150837"/>
    <lineage>
        <taxon>Eukaryota</taxon>
        <taxon>Fungi</taxon>
        <taxon>Dikarya</taxon>
        <taxon>Ascomycota</taxon>
        <taxon>Pezizomycotina</taxon>
        <taxon>Dothideomycetes</taxon>
        <taxon>Pleosporomycetidae</taxon>
        <taxon>Pleosporales</taxon>
        <taxon>Pleosporineae</taxon>
        <taxon>Didymellaceae</taxon>
        <taxon>Didymella</taxon>
    </lineage>
</organism>
<proteinExistence type="predicted"/>
<dbReference type="EMBL" id="ML978960">
    <property type="protein sequence ID" value="KAF1931602.1"/>
    <property type="molecule type" value="Genomic_DNA"/>
</dbReference>
<dbReference type="RefSeq" id="XP_033451850.1">
    <property type="nucleotide sequence ID" value="XM_033588356.1"/>
</dbReference>
<dbReference type="Proteomes" id="UP000800082">
    <property type="component" value="Unassembled WGS sequence"/>
</dbReference>
<dbReference type="AlphaFoldDB" id="A0A6A5RUR4"/>
<evidence type="ECO:0000313" key="1">
    <source>
        <dbReference type="EMBL" id="KAF1931602.1"/>
    </source>
</evidence>
<name>A0A6A5RUR4_9PLEO</name>
<dbReference type="GeneID" id="54346003"/>
<gene>
    <name evidence="1" type="ORF">M421DRAFT_2255</name>
</gene>